<keyword evidence="4 7" id="KW-0812">Transmembrane</keyword>
<evidence type="ECO:0000313" key="10">
    <source>
        <dbReference type="Proteomes" id="UP000283087"/>
    </source>
</evidence>
<dbReference type="PANTHER" id="PTHR30558:SF15">
    <property type="entry name" value="BIOPOLYMER TRANSPORT PROTEIN EXBD1"/>
    <property type="match status" value="1"/>
</dbReference>
<comment type="caution">
    <text evidence="9">The sequence shown here is derived from an EMBL/GenBank/DDBJ whole genome shotgun (WGS) entry which is preliminary data.</text>
</comment>
<keyword evidence="3" id="KW-1003">Cell membrane</keyword>
<dbReference type="RefSeq" id="WP_126157913.1">
    <property type="nucleotide sequence ID" value="NZ_RQXW01000005.1"/>
</dbReference>
<dbReference type="InterPro" id="IPR003400">
    <property type="entry name" value="ExbD"/>
</dbReference>
<protein>
    <submittedName>
        <fullName evidence="9">Biopolymer transporter ExbD</fullName>
    </submittedName>
</protein>
<comment type="similarity">
    <text evidence="2 7">Belongs to the ExbD/TolR family.</text>
</comment>
<evidence type="ECO:0000256" key="8">
    <source>
        <dbReference type="SAM" id="Phobius"/>
    </source>
</evidence>
<dbReference type="GO" id="GO:0022857">
    <property type="term" value="F:transmembrane transporter activity"/>
    <property type="evidence" value="ECO:0007669"/>
    <property type="project" value="InterPro"/>
</dbReference>
<keyword evidence="7" id="KW-0813">Transport</keyword>
<keyword evidence="7" id="KW-0653">Protein transport</keyword>
<proteinExistence type="inferred from homology"/>
<dbReference type="EMBL" id="RQXW01000005">
    <property type="protein sequence ID" value="RTE66315.1"/>
    <property type="molecule type" value="Genomic_DNA"/>
</dbReference>
<evidence type="ECO:0000256" key="4">
    <source>
        <dbReference type="ARBA" id="ARBA00022692"/>
    </source>
</evidence>
<accession>A0A430KS27</accession>
<dbReference type="Proteomes" id="UP000283087">
    <property type="component" value="Unassembled WGS sequence"/>
</dbReference>
<reference evidence="9 10" key="1">
    <citation type="submission" date="2018-11" db="EMBL/GenBank/DDBJ databases">
        <title>The draft genome sequence of Amphritea opalescens ANRC-JH13T.</title>
        <authorList>
            <person name="Fang Z."/>
            <person name="Zhang Y."/>
            <person name="Han X."/>
        </authorList>
    </citation>
    <scope>NUCLEOTIDE SEQUENCE [LARGE SCALE GENOMIC DNA]</scope>
    <source>
        <strain evidence="9 10">ANRC-JH13</strain>
    </source>
</reference>
<keyword evidence="6 8" id="KW-0472">Membrane</keyword>
<evidence type="ECO:0000256" key="3">
    <source>
        <dbReference type="ARBA" id="ARBA00022475"/>
    </source>
</evidence>
<dbReference type="Pfam" id="PF02472">
    <property type="entry name" value="ExbD"/>
    <property type="match status" value="1"/>
</dbReference>
<comment type="subcellular location">
    <subcellularLocation>
        <location evidence="1">Cell membrane</location>
        <topology evidence="1">Single-pass membrane protein</topology>
    </subcellularLocation>
    <subcellularLocation>
        <location evidence="7">Cell membrane</location>
        <topology evidence="7">Single-pass type II membrane protein</topology>
    </subcellularLocation>
</comment>
<gene>
    <name evidence="9" type="ORF">EH243_06885</name>
</gene>
<dbReference type="OrthoDB" id="9793581at2"/>
<evidence type="ECO:0000256" key="2">
    <source>
        <dbReference type="ARBA" id="ARBA00005811"/>
    </source>
</evidence>
<dbReference type="PANTHER" id="PTHR30558">
    <property type="entry name" value="EXBD MEMBRANE COMPONENT OF PMF-DRIVEN MACROMOLECULE IMPORT SYSTEM"/>
    <property type="match status" value="1"/>
</dbReference>
<name>A0A430KS27_9GAMM</name>
<evidence type="ECO:0000256" key="7">
    <source>
        <dbReference type="RuleBase" id="RU003879"/>
    </source>
</evidence>
<sequence length="139" mass="15349">MIRMPQKAAMSTSLELTPLIDIIFIVVVFLLLTANTRLLSLPVDIPDSDSEISQDESPITPLTISLLNESPAYAIGEQRFDEWSAFKSALLINIADDKERPLSIAAAHDADVEPLLKLLALLNEQQITNTHILMEDAQP</sequence>
<evidence type="ECO:0000256" key="5">
    <source>
        <dbReference type="ARBA" id="ARBA00022989"/>
    </source>
</evidence>
<feature type="transmembrane region" description="Helical" evidence="8">
    <location>
        <begin position="12"/>
        <end position="32"/>
    </location>
</feature>
<evidence type="ECO:0000256" key="1">
    <source>
        <dbReference type="ARBA" id="ARBA00004162"/>
    </source>
</evidence>
<dbReference type="GO" id="GO:0015031">
    <property type="term" value="P:protein transport"/>
    <property type="evidence" value="ECO:0007669"/>
    <property type="project" value="UniProtKB-KW"/>
</dbReference>
<evidence type="ECO:0000313" key="9">
    <source>
        <dbReference type="EMBL" id="RTE66315.1"/>
    </source>
</evidence>
<keyword evidence="10" id="KW-1185">Reference proteome</keyword>
<organism evidence="9 10">
    <name type="scientific">Amphritea opalescens</name>
    <dbReference type="NCBI Taxonomy" id="2490544"/>
    <lineage>
        <taxon>Bacteria</taxon>
        <taxon>Pseudomonadati</taxon>
        <taxon>Pseudomonadota</taxon>
        <taxon>Gammaproteobacteria</taxon>
        <taxon>Oceanospirillales</taxon>
        <taxon>Oceanospirillaceae</taxon>
        <taxon>Amphritea</taxon>
    </lineage>
</organism>
<dbReference type="AlphaFoldDB" id="A0A430KS27"/>
<evidence type="ECO:0000256" key="6">
    <source>
        <dbReference type="ARBA" id="ARBA00023136"/>
    </source>
</evidence>
<dbReference type="GO" id="GO:0005886">
    <property type="term" value="C:plasma membrane"/>
    <property type="evidence" value="ECO:0007669"/>
    <property type="project" value="UniProtKB-SubCell"/>
</dbReference>
<keyword evidence="5 8" id="KW-1133">Transmembrane helix</keyword>